<dbReference type="AlphaFoldDB" id="A0A1Q5PEC7"/>
<dbReference type="EMBL" id="LVWA01000005">
    <property type="protein sequence ID" value="OKL40567.1"/>
    <property type="molecule type" value="Genomic_DNA"/>
</dbReference>
<dbReference type="STRING" id="1797110.A3841_18115"/>
<name>A0A1Q5PEC7_9BACT</name>
<evidence type="ECO:0000313" key="2">
    <source>
        <dbReference type="Proteomes" id="UP000186551"/>
    </source>
</evidence>
<dbReference type="OrthoDB" id="325673at2"/>
<gene>
    <name evidence="1" type="ORF">A3841_18115</name>
</gene>
<organism evidence="1 2">
    <name type="scientific">Pontibacter flavimaris</name>
    <dbReference type="NCBI Taxonomy" id="1797110"/>
    <lineage>
        <taxon>Bacteria</taxon>
        <taxon>Pseudomonadati</taxon>
        <taxon>Bacteroidota</taxon>
        <taxon>Cytophagia</taxon>
        <taxon>Cytophagales</taxon>
        <taxon>Hymenobacteraceae</taxon>
        <taxon>Pontibacter</taxon>
    </lineage>
</organism>
<evidence type="ECO:0000313" key="1">
    <source>
        <dbReference type="EMBL" id="OKL40567.1"/>
    </source>
</evidence>
<keyword evidence="2" id="KW-1185">Reference proteome</keyword>
<dbReference type="RefSeq" id="WP_083610341.1">
    <property type="nucleotide sequence ID" value="NZ_LVWA01000005.1"/>
</dbReference>
<evidence type="ECO:0008006" key="3">
    <source>
        <dbReference type="Google" id="ProtNLM"/>
    </source>
</evidence>
<proteinExistence type="predicted"/>
<protein>
    <recommendedName>
        <fullName evidence="3">EboA domain-containing protein</fullName>
    </recommendedName>
</protein>
<reference evidence="1 2" key="1">
    <citation type="submission" date="2016-03" db="EMBL/GenBank/DDBJ databases">
        <title>Genome sequence of Pontibacter sp. nov., of the family cytophagaceae, isolated from marine sediment of the Yellow Sea, China.</title>
        <authorList>
            <person name="Zhang G."/>
            <person name="Zhang R."/>
        </authorList>
    </citation>
    <scope>NUCLEOTIDE SEQUENCE [LARGE SCALE GENOMIC DNA]</scope>
    <source>
        <strain evidence="1 2">S10-8</strain>
    </source>
</reference>
<dbReference type="NCBIfam" id="NF035938">
    <property type="entry name" value="EboA_domain"/>
    <property type="match status" value="1"/>
</dbReference>
<sequence length="292" mass="32857">MESRDFILNIFKGNASQEAVSWLREKLQQVADAESGKELYLAFSAAPRFTGKQLLQLHEADIAKAETLRSGFNPSFWTTDQAARTLLLLTTPHQDKQAYLKKIDQLFSTAEMGELVALYASLPLLPYPEAFKLRAAEGVRTNMGTVFEAIALDNPYPADYLEEAAWNQMVLKTVFVGKPLYRIYGLEKRSNPTLARILSDYAHERWAAGRTVTPELWRPIGPFLNTGLIQDIKKLFEHPDAIQQEAAALACSQGSFLQARELLEAHPVLKNRIETGQLNWNYIGDKVSTTNQ</sequence>
<comment type="caution">
    <text evidence="1">The sequence shown here is derived from an EMBL/GenBank/DDBJ whole genome shotgun (WGS) entry which is preliminary data.</text>
</comment>
<dbReference type="Proteomes" id="UP000186551">
    <property type="component" value="Unassembled WGS sequence"/>
</dbReference>
<dbReference type="InterPro" id="IPR047715">
    <property type="entry name" value="EboA_dom"/>
</dbReference>
<accession>A0A1Q5PEC7</accession>